<proteinExistence type="predicted"/>
<organism evidence="2 3">
    <name type="scientific">Mytilus galloprovincialis</name>
    <name type="common">Mediterranean mussel</name>
    <dbReference type="NCBI Taxonomy" id="29158"/>
    <lineage>
        <taxon>Eukaryota</taxon>
        <taxon>Metazoa</taxon>
        <taxon>Spiralia</taxon>
        <taxon>Lophotrochozoa</taxon>
        <taxon>Mollusca</taxon>
        <taxon>Bivalvia</taxon>
        <taxon>Autobranchia</taxon>
        <taxon>Pteriomorphia</taxon>
        <taxon>Mytilida</taxon>
        <taxon>Mytiloidea</taxon>
        <taxon>Mytilidae</taxon>
        <taxon>Mytilinae</taxon>
        <taxon>Mytilus</taxon>
    </lineage>
</organism>
<gene>
    <name evidence="2" type="ORF">MGAL_10B073888</name>
</gene>
<dbReference type="Proteomes" id="UP000596742">
    <property type="component" value="Unassembled WGS sequence"/>
</dbReference>
<dbReference type="PANTHER" id="PTHR47642">
    <property type="entry name" value="ATP-DEPENDENT DNA HELICASE"/>
    <property type="match status" value="1"/>
</dbReference>
<comment type="caution">
    <text evidence="2">The sequence shown here is derived from an EMBL/GenBank/DDBJ whole genome shotgun (WGS) entry which is preliminary data.</text>
</comment>
<reference evidence="2" key="1">
    <citation type="submission" date="2018-11" db="EMBL/GenBank/DDBJ databases">
        <authorList>
            <person name="Alioto T."/>
            <person name="Alioto T."/>
        </authorList>
    </citation>
    <scope>NUCLEOTIDE SEQUENCE</scope>
</reference>
<evidence type="ECO:0000256" key="1">
    <source>
        <dbReference type="SAM" id="MobiDB-lite"/>
    </source>
</evidence>
<evidence type="ECO:0000313" key="2">
    <source>
        <dbReference type="EMBL" id="VDI71110.1"/>
    </source>
</evidence>
<name>A0A8B6GZD5_MYTGA</name>
<dbReference type="OrthoDB" id="272985at2759"/>
<keyword evidence="3" id="KW-1185">Reference proteome</keyword>
<accession>A0A8B6GZD5</accession>
<feature type="region of interest" description="Disordered" evidence="1">
    <location>
        <begin position="245"/>
        <end position="272"/>
    </location>
</feature>
<protein>
    <submittedName>
        <fullName evidence="2">Uncharacterized protein</fullName>
    </submittedName>
</protein>
<sequence>MEKCLFEVYDPTTKTILASRMQYPLRLAYALTMHRAQGQSIKYLKVDCYSFFALGQMGIAIGRAITTEGLRILNYNPMAARLKHGDVVYNFYDLDSTPPLLDLQCCQGKITENEFEHTVEKIEEMSNWDNNENFDFDDNVIFDLTNIDMNEDDEEEPHAPTAFQCPYDINTFINDSRYDKSRLIETQLKVLLEKHYSKLQEVFSKNPTKPADFNLLFKKGLTKRNFELNQESFDLPDNVEELKSKKRRTLPDTSDEEIKEVDNGGLTEDISK</sequence>
<dbReference type="AlphaFoldDB" id="A0A8B6GZD5"/>
<dbReference type="InterPro" id="IPR051055">
    <property type="entry name" value="PIF1_helicase"/>
</dbReference>
<dbReference type="EMBL" id="UYJE01009193">
    <property type="protein sequence ID" value="VDI71110.1"/>
    <property type="molecule type" value="Genomic_DNA"/>
</dbReference>
<evidence type="ECO:0000313" key="3">
    <source>
        <dbReference type="Proteomes" id="UP000596742"/>
    </source>
</evidence>